<evidence type="ECO:0000313" key="1">
    <source>
        <dbReference type="EMBL" id="KAF2162832.1"/>
    </source>
</evidence>
<organism evidence="1 2">
    <name type="scientific">Zasmidium cellare ATCC 36951</name>
    <dbReference type="NCBI Taxonomy" id="1080233"/>
    <lineage>
        <taxon>Eukaryota</taxon>
        <taxon>Fungi</taxon>
        <taxon>Dikarya</taxon>
        <taxon>Ascomycota</taxon>
        <taxon>Pezizomycotina</taxon>
        <taxon>Dothideomycetes</taxon>
        <taxon>Dothideomycetidae</taxon>
        <taxon>Mycosphaerellales</taxon>
        <taxon>Mycosphaerellaceae</taxon>
        <taxon>Zasmidium</taxon>
    </lineage>
</organism>
<dbReference type="AlphaFoldDB" id="A0A6A6CAA7"/>
<keyword evidence="2" id="KW-1185">Reference proteome</keyword>
<dbReference type="EMBL" id="ML993611">
    <property type="protein sequence ID" value="KAF2162832.1"/>
    <property type="molecule type" value="Genomic_DNA"/>
</dbReference>
<dbReference type="GeneID" id="54561495"/>
<dbReference type="RefSeq" id="XP_033663721.1">
    <property type="nucleotide sequence ID" value="XM_033808223.1"/>
</dbReference>
<dbReference type="Proteomes" id="UP000799537">
    <property type="component" value="Unassembled WGS sequence"/>
</dbReference>
<sequence length="129" mass="14027">MTTSKENDRATEGVPHNEIDVTETNDLRIQLSIDHGQALTSQTYNASISANRGQSFTDSTKQCAAPARMWLVDGALWEREIISNVISGSVDNVIPISVNNDASGVDDLVKILAFRSELARLARKFGHAA</sequence>
<accession>A0A6A6CAA7</accession>
<name>A0A6A6CAA7_ZASCE</name>
<protein>
    <submittedName>
        <fullName evidence="1">Uncharacterized protein</fullName>
    </submittedName>
</protein>
<gene>
    <name evidence="1" type="ORF">M409DRAFT_26688</name>
</gene>
<proteinExistence type="predicted"/>
<reference evidence="1" key="1">
    <citation type="journal article" date="2020" name="Stud. Mycol.">
        <title>101 Dothideomycetes genomes: a test case for predicting lifestyles and emergence of pathogens.</title>
        <authorList>
            <person name="Haridas S."/>
            <person name="Albert R."/>
            <person name="Binder M."/>
            <person name="Bloem J."/>
            <person name="Labutti K."/>
            <person name="Salamov A."/>
            <person name="Andreopoulos B."/>
            <person name="Baker S."/>
            <person name="Barry K."/>
            <person name="Bills G."/>
            <person name="Bluhm B."/>
            <person name="Cannon C."/>
            <person name="Castanera R."/>
            <person name="Culley D."/>
            <person name="Daum C."/>
            <person name="Ezra D."/>
            <person name="Gonzalez J."/>
            <person name="Henrissat B."/>
            <person name="Kuo A."/>
            <person name="Liang C."/>
            <person name="Lipzen A."/>
            <person name="Lutzoni F."/>
            <person name="Magnuson J."/>
            <person name="Mondo S."/>
            <person name="Nolan M."/>
            <person name="Ohm R."/>
            <person name="Pangilinan J."/>
            <person name="Park H.-J."/>
            <person name="Ramirez L."/>
            <person name="Alfaro M."/>
            <person name="Sun H."/>
            <person name="Tritt A."/>
            <person name="Yoshinaga Y."/>
            <person name="Zwiers L.-H."/>
            <person name="Turgeon B."/>
            <person name="Goodwin S."/>
            <person name="Spatafora J."/>
            <person name="Crous P."/>
            <person name="Grigoriev I."/>
        </authorList>
    </citation>
    <scope>NUCLEOTIDE SEQUENCE</scope>
    <source>
        <strain evidence="1">ATCC 36951</strain>
    </source>
</reference>
<evidence type="ECO:0000313" key="2">
    <source>
        <dbReference type="Proteomes" id="UP000799537"/>
    </source>
</evidence>